<feature type="domain" description="G" evidence="1">
    <location>
        <begin position="160"/>
        <end position="220"/>
    </location>
</feature>
<dbReference type="SUPFAM" id="SSF52540">
    <property type="entry name" value="P-loop containing nucleoside triphosphate hydrolases"/>
    <property type="match status" value="2"/>
</dbReference>
<sequence>MNKKCVGCGNYLSTDPNDLGYCLDINKFELCKRCFQFKHYKKIDQKLTVKKADIENYLNSLVLDNYCVFYLVDPTNFIFDLEMIKRSMNANQFYLIFNKIDYLAKKNNLSVIKSRLVDNFKDHGINFSPNQILFNSIYLTYDLRKIDRLMKKAYEKRKKAIFLGQSNVGKSSLINKLLKLNNIDKKLALTTSPYLNTTLQINQIKRRDFCLLDTPGYLDQTNGFFDLVPRRIKRLVSYQWKNPVTYQITSNQIFYCEDFFKLKVYLKKDTTKTSITFYCPTALRIHRTSSKNEQSIDQKLTQIFSDLKTFSYLNNDQTNTYQITLNQDNLLVNGVCLIKFNKGIDKVELYQKDKVHTYLLKTALI</sequence>
<protein>
    <submittedName>
        <fullName evidence="2">Ribosome biogenesis GTPase YqeH</fullName>
    </submittedName>
</protein>
<organism evidence="2 3">
    <name type="scientific">Mycoplasmoides gallisepticum S6</name>
    <dbReference type="NCBI Taxonomy" id="1006581"/>
    <lineage>
        <taxon>Bacteria</taxon>
        <taxon>Bacillati</taxon>
        <taxon>Mycoplasmatota</taxon>
        <taxon>Mycoplasmoidales</taxon>
        <taxon>Mycoplasmoidaceae</taxon>
        <taxon>Mycoplasmoides</taxon>
    </lineage>
</organism>
<dbReference type="Proteomes" id="UP000018735">
    <property type="component" value="Chromosome"/>
</dbReference>
<evidence type="ECO:0000313" key="2">
    <source>
        <dbReference type="EMBL" id="AHB99684.1"/>
    </source>
</evidence>
<dbReference type="Gene3D" id="3.40.50.300">
    <property type="entry name" value="P-loop containing nucleotide triphosphate hydrolases"/>
    <property type="match status" value="1"/>
</dbReference>
<accession>A0A0F6CKR2</accession>
<dbReference type="InterPro" id="IPR019988">
    <property type="entry name" value="GTP-bd_ribosome_bgen_YqeH"/>
</dbReference>
<dbReference type="HOGENOM" id="CLU_017878_0_2_14"/>
<proteinExistence type="predicted"/>
<name>A0A0F6CKR2_MYCGL</name>
<dbReference type="InterPro" id="IPR027417">
    <property type="entry name" value="P-loop_NTPase"/>
</dbReference>
<dbReference type="PANTHER" id="PTHR46434">
    <property type="entry name" value="GENETIC INTERACTOR OF PROHIBITINS 3, MITOCHONDRIAL"/>
    <property type="match status" value="1"/>
</dbReference>
<dbReference type="InterPro" id="IPR050896">
    <property type="entry name" value="Mito_lipid_metab_GTPase"/>
</dbReference>
<evidence type="ECO:0000259" key="1">
    <source>
        <dbReference type="Pfam" id="PF01926"/>
    </source>
</evidence>
<dbReference type="InterPro" id="IPR006073">
    <property type="entry name" value="GTP-bd"/>
</dbReference>
<dbReference type="KEGG" id="mgz:GCW_02320"/>
<reference evidence="2 3" key="1">
    <citation type="journal article" date="2011" name="PLoS ONE">
        <title>Core proteome of the minimal cell: comparative proteomics of three mollicute species.</title>
        <authorList>
            <person name="Fisunov G.Y."/>
            <person name="Alexeev D.G."/>
            <person name="Bazaleev N.A."/>
            <person name="Ladygina V.G."/>
            <person name="Galyamina M.A."/>
            <person name="Kondratov I.G."/>
            <person name="Zhukova N.A."/>
            <person name="Serebryakova M.V."/>
            <person name="Demina I.A."/>
            <person name="Govorun V.M."/>
        </authorList>
    </citation>
    <scope>NUCLEOTIDE SEQUENCE [LARGE SCALE GENOMIC DNA]</scope>
    <source>
        <strain evidence="2 3">S6</strain>
    </source>
</reference>
<dbReference type="RefSeq" id="WP_011884494.1">
    <property type="nucleotide sequence ID" value="NC_023030.2"/>
</dbReference>
<dbReference type="PANTHER" id="PTHR46434:SF1">
    <property type="entry name" value="GENETIC INTERACTOR OF PROHIBITINS 3, MITOCHONDRIAL"/>
    <property type="match status" value="1"/>
</dbReference>
<evidence type="ECO:0000313" key="3">
    <source>
        <dbReference type="Proteomes" id="UP000018735"/>
    </source>
</evidence>
<dbReference type="AlphaFoldDB" id="A0A0F6CKR2"/>
<gene>
    <name evidence="2" type="primary">yqeH</name>
    <name evidence="2" type="ORF">GCW_02320</name>
</gene>
<dbReference type="eggNOG" id="COG1161">
    <property type="taxonomic scope" value="Bacteria"/>
</dbReference>
<dbReference type="NCBIfam" id="TIGR03597">
    <property type="entry name" value="GTPase_YqeH"/>
    <property type="match status" value="1"/>
</dbReference>
<dbReference type="GO" id="GO:0005525">
    <property type="term" value="F:GTP binding"/>
    <property type="evidence" value="ECO:0007669"/>
    <property type="project" value="InterPro"/>
</dbReference>
<dbReference type="EMBL" id="CP006916">
    <property type="protein sequence ID" value="AHB99684.1"/>
    <property type="molecule type" value="Genomic_DNA"/>
</dbReference>
<dbReference type="Pfam" id="PF01926">
    <property type="entry name" value="MMR_HSR1"/>
    <property type="match status" value="1"/>
</dbReference>